<comment type="caution">
    <text evidence="1">The sequence shown here is derived from an EMBL/GenBank/DDBJ whole genome shotgun (WGS) entry which is preliminary data.</text>
</comment>
<proteinExistence type="predicted"/>
<evidence type="ECO:0000313" key="1">
    <source>
        <dbReference type="EMBL" id="MCA9382098.1"/>
    </source>
</evidence>
<protein>
    <submittedName>
        <fullName evidence="1">Uncharacterized protein</fullName>
    </submittedName>
</protein>
<sequence>EDPFQVIKQLWKEDGGVVTDLDRLLNYDLVPPLGLASEITKFTYLYIYKYIFSALFQNFQSESKLVKEYDVILTGELGGNLGSNDFLIQNLAASTPLTGIYNLYVDKKNILTSISQLEQLLHISIDKAKYLLKFQVISFEDSQKKYSEKDTLCTITINNERQILPYNDIIWGFEWNENEELNITIDFEKGVTIKNLVDGSVSLQQGKGYNGIVIDTTSSLPNDITLFQKWHKDISENFRL</sequence>
<reference evidence="1" key="1">
    <citation type="submission" date="2020-04" db="EMBL/GenBank/DDBJ databases">
        <authorList>
            <person name="Zhang T."/>
        </authorList>
    </citation>
    <scope>NUCLEOTIDE SEQUENCE</scope>
    <source>
        <strain evidence="1">HKST-UBA10</strain>
    </source>
</reference>
<organism evidence="1 2">
    <name type="scientific">Candidatus Dojkabacteria bacterium</name>
    <dbReference type="NCBI Taxonomy" id="2099670"/>
    <lineage>
        <taxon>Bacteria</taxon>
        <taxon>Candidatus Dojkabacteria</taxon>
    </lineage>
</organism>
<dbReference type="EMBL" id="JAGQLG010000060">
    <property type="protein sequence ID" value="MCA9382098.1"/>
    <property type="molecule type" value="Genomic_DNA"/>
</dbReference>
<gene>
    <name evidence="1" type="ORF">KC660_01680</name>
</gene>
<feature type="non-terminal residue" evidence="1">
    <location>
        <position position="1"/>
    </location>
</feature>
<dbReference type="AlphaFoldDB" id="A0A955L3C5"/>
<reference evidence="1" key="2">
    <citation type="journal article" date="2021" name="Microbiome">
        <title>Successional dynamics and alternative stable states in a saline activated sludge microbial community over 9 years.</title>
        <authorList>
            <person name="Wang Y."/>
            <person name="Ye J."/>
            <person name="Ju F."/>
            <person name="Liu L."/>
            <person name="Boyd J.A."/>
            <person name="Deng Y."/>
            <person name="Parks D.H."/>
            <person name="Jiang X."/>
            <person name="Yin X."/>
            <person name="Woodcroft B.J."/>
            <person name="Tyson G.W."/>
            <person name="Hugenholtz P."/>
            <person name="Polz M.F."/>
            <person name="Zhang T."/>
        </authorList>
    </citation>
    <scope>NUCLEOTIDE SEQUENCE</scope>
    <source>
        <strain evidence="1">HKST-UBA10</strain>
    </source>
</reference>
<accession>A0A955L3C5</accession>
<evidence type="ECO:0000313" key="2">
    <source>
        <dbReference type="Proteomes" id="UP000782843"/>
    </source>
</evidence>
<name>A0A955L3C5_9BACT</name>
<dbReference type="Proteomes" id="UP000782843">
    <property type="component" value="Unassembled WGS sequence"/>
</dbReference>